<comment type="caution">
    <text evidence="2">The sequence shown here is derived from an EMBL/GenBank/DDBJ whole genome shotgun (WGS) entry which is preliminary data.</text>
</comment>
<name>A0ABT8SBV2_9BURK</name>
<dbReference type="EMBL" id="JAUKVY010000026">
    <property type="protein sequence ID" value="MDO1536220.1"/>
    <property type="molecule type" value="Genomic_DNA"/>
</dbReference>
<dbReference type="InterPro" id="IPR002509">
    <property type="entry name" value="NODB_dom"/>
</dbReference>
<dbReference type="PROSITE" id="PS51677">
    <property type="entry name" value="NODB"/>
    <property type="match status" value="1"/>
</dbReference>
<dbReference type="Gene3D" id="3.20.20.370">
    <property type="entry name" value="Glycoside hydrolase/deacetylase"/>
    <property type="match status" value="1"/>
</dbReference>
<sequence>MARIALKIDVDTLRGTREGVPRLQALLQRVGAGATFLFSLGPDHTGRAILRVFRPGFLSKVARTSVVEHYGVRTLLYGSLLPGPDIGKREASTLRAVRDAGFEVGVHCWDHIDWQDHLTQRDAAWTLRQMARAVERHTQIFGSAPRLHGAAGWQFNAAAAQAETTLGIALASDTRGEGPFIPVADDGRVIGPPQFPTTLPTLDELIGIDGLDAQNVHAHLLGLTAASDRDQVYTLHAELEGMKLMPVFERLLQGWHAQGHQLVTLGDLAAAVDRSTLPRHRLRQGEVAGRSGLLAVQGAAWTPAGAAA</sequence>
<evidence type="ECO:0000313" key="2">
    <source>
        <dbReference type="EMBL" id="MDO1536220.1"/>
    </source>
</evidence>
<accession>A0ABT8SBV2</accession>
<dbReference type="RefSeq" id="WP_301814198.1">
    <property type="nucleotide sequence ID" value="NZ_JAUJZH010000026.1"/>
</dbReference>
<feature type="domain" description="NodB homology" evidence="1">
    <location>
        <begin position="2"/>
        <end position="263"/>
    </location>
</feature>
<gene>
    <name evidence="2" type="ORF">Q2T77_28425</name>
</gene>
<proteinExistence type="predicted"/>
<evidence type="ECO:0000313" key="3">
    <source>
        <dbReference type="Proteomes" id="UP001169027"/>
    </source>
</evidence>
<dbReference type="InterPro" id="IPR011330">
    <property type="entry name" value="Glyco_hydro/deAcase_b/a-brl"/>
</dbReference>
<reference evidence="2" key="1">
    <citation type="submission" date="2023-06" db="EMBL/GenBank/DDBJ databases">
        <authorList>
            <person name="Jiang Y."/>
            <person name="Liu Q."/>
        </authorList>
    </citation>
    <scope>NUCLEOTIDE SEQUENCE</scope>
    <source>
        <strain evidence="2">CGMCC 1.12090</strain>
    </source>
</reference>
<dbReference type="Pfam" id="PF01522">
    <property type="entry name" value="Polysacc_deac_1"/>
    <property type="match status" value="1"/>
</dbReference>
<dbReference type="Proteomes" id="UP001169027">
    <property type="component" value="Unassembled WGS sequence"/>
</dbReference>
<organism evidence="2 3">
    <name type="scientific">Variovorax ginsengisoli</name>
    <dbReference type="NCBI Taxonomy" id="363844"/>
    <lineage>
        <taxon>Bacteria</taxon>
        <taxon>Pseudomonadati</taxon>
        <taxon>Pseudomonadota</taxon>
        <taxon>Betaproteobacteria</taxon>
        <taxon>Burkholderiales</taxon>
        <taxon>Comamonadaceae</taxon>
        <taxon>Variovorax</taxon>
    </lineage>
</organism>
<dbReference type="SUPFAM" id="SSF88713">
    <property type="entry name" value="Glycoside hydrolase/deacetylase"/>
    <property type="match status" value="1"/>
</dbReference>
<keyword evidence="3" id="KW-1185">Reference proteome</keyword>
<evidence type="ECO:0000259" key="1">
    <source>
        <dbReference type="PROSITE" id="PS51677"/>
    </source>
</evidence>
<protein>
    <submittedName>
        <fullName evidence="2">Polysaccharide deacetylase family protein</fullName>
    </submittedName>
</protein>